<evidence type="ECO:0000313" key="2">
    <source>
        <dbReference type="Proteomes" id="UP000265618"/>
    </source>
</evidence>
<reference evidence="1 2" key="1">
    <citation type="journal article" date="2018" name="PLoS ONE">
        <title>The draft genome of Kipferlia bialata reveals reductive genome evolution in fornicate parasites.</title>
        <authorList>
            <person name="Tanifuji G."/>
            <person name="Takabayashi S."/>
            <person name="Kume K."/>
            <person name="Takagi M."/>
            <person name="Nakayama T."/>
            <person name="Kamikawa R."/>
            <person name="Inagaki Y."/>
            <person name="Hashimoto T."/>
        </authorList>
    </citation>
    <scope>NUCLEOTIDE SEQUENCE [LARGE SCALE GENOMIC DNA]</scope>
    <source>
        <strain evidence="1">NY0173</strain>
    </source>
</reference>
<gene>
    <name evidence="1" type="ORF">KIPB_004398</name>
</gene>
<organism evidence="1 2">
    <name type="scientific">Kipferlia bialata</name>
    <dbReference type="NCBI Taxonomy" id="797122"/>
    <lineage>
        <taxon>Eukaryota</taxon>
        <taxon>Metamonada</taxon>
        <taxon>Carpediemonas-like organisms</taxon>
        <taxon>Kipferlia</taxon>
    </lineage>
</organism>
<dbReference type="InterPro" id="IPR023398">
    <property type="entry name" value="TIF_eIF4e-like"/>
</dbReference>
<dbReference type="Gene3D" id="3.30.760.10">
    <property type="entry name" value="RNA Cap, Translation Initiation Factor Eif4e"/>
    <property type="match status" value="1"/>
</dbReference>
<dbReference type="Proteomes" id="UP000265618">
    <property type="component" value="Unassembled WGS sequence"/>
</dbReference>
<evidence type="ECO:0000313" key="1">
    <source>
        <dbReference type="EMBL" id="GIQ83133.1"/>
    </source>
</evidence>
<dbReference type="AlphaFoldDB" id="A0A9K3CTR1"/>
<name>A0A9K3CTR1_9EUKA</name>
<dbReference type="EMBL" id="BDIP01000937">
    <property type="protein sequence ID" value="GIQ83133.1"/>
    <property type="molecule type" value="Genomic_DNA"/>
</dbReference>
<protein>
    <submittedName>
        <fullName evidence="1">Uncharacterized protein</fullName>
    </submittedName>
</protein>
<keyword evidence="2" id="KW-1185">Reference proteome</keyword>
<sequence>MYIVCVRCPDFRDHAYLQKTLRQVEALLGSGIRPDGFKPEIFSRLGVYSQWSTHPDRVPGLDLRPVMMHTEWPKGTEARFHL</sequence>
<proteinExistence type="predicted"/>
<comment type="caution">
    <text evidence="1">The sequence shown here is derived from an EMBL/GenBank/DDBJ whole genome shotgun (WGS) entry which is preliminary data.</text>
</comment>
<dbReference type="OrthoDB" id="2155309at2759"/>
<accession>A0A9K3CTR1</accession>